<dbReference type="GO" id="GO:0016798">
    <property type="term" value="F:hydrolase activity, acting on glycosyl bonds"/>
    <property type="evidence" value="ECO:0007669"/>
    <property type="project" value="UniProtKB-KW"/>
</dbReference>
<evidence type="ECO:0000313" key="4">
    <source>
        <dbReference type="EMBL" id="RNM42988.1"/>
    </source>
</evidence>
<gene>
    <name evidence="3" type="ORF">C1876_08590</name>
    <name evidence="4" type="ORF">DMP09_02655</name>
</gene>
<dbReference type="InterPro" id="IPR036116">
    <property type="entry name" value="FN3_sf"/>
</dbReference>
<dbReference type="InterPro" id="IPR003961">
    <property type="entry name" value="FN3_dom"/>
</dbReference>
<keyword evidence="1" id="KW-0326">Glycosidase</keyword>
<dbReference type="EMBL" id="PPTT01000013">
    <property type="protein sequence ID" value="RDB68736.1"/>
    <property type="molecule type" value="Genomic_DNA"/>
</dbReference>
<feature type="domain" description="Fibronectin type-III" evidence="2">
    <location>
        <begin position="80"/>
        <end position="173"/>
    </location>
</feature>
<keyword evidence="1" id="KW-0378">Hydrolase</keyword>
<comment type="caution">
    <text evidence="4">The sequence shown here is derived from an EMBL/GenBank/DDBJ whole genome shotgun (WGS) entry which is preliminary data.</text>
</comment>
<dbReference type="SUPFAM" id="SSF49265">
    <property type="entry name" value="Fibronectin type III"/>
    <property type="match status" value="1"/>
</dbReference>
<feature type="domain" description="Fibronectin type-III" evidence="2">
    <location>
        <begin position="1"/>
        <end position="79"/>
    </location>
</feature>
<evidence type="ECO:0000259" key="2">
    <source>
        <dbReference type="PROSITE" id="PS50853"/>
    </source>
</evidence>
<reference evidence="3 5" key="1">
    <citation type="journal article" date="2018" name="Elife">
        <title>Discovery and characterization of a prevalent human gut bacterial enzyme sufficient for the inactivation of a family of plant toxins.</title>
        <authorList>
            <person name="Koppel N."/>
            <person name="Bisanz J.E."/>
            <person name="Pandelia M.E."/>
            <person name="Turnbaugh P.J."/>
            <person name="Balskus E.P."/>
        </authorList>
    </citation>
    <scope>NUCLEOTIDE SEQUENCE [LARGE SCALE GENOMIC DNA]</scope>
    <source>
        <strain evidence="3 5">DSM 16107</strain>
    </source>
</reference>
<reference evidence="6" key="2">
    <citation type="submission" date="2018-05" db="EMBL/GenBank/DDBJ databases">
        <title>Genome Sequencing of selected type strains of the family Eggerthellaceae.</title>
        <authorList>
            <person name="Danylec N."/>
            <person name="Stoll D.A."/>
            <person name="Doetsch A."/>
            <person name="Huch M."/>
        </authorList>
    </citation>
    <scope>NUCLEOTIDE SEQUENCE [LARGE SCALE GENOMIC DNA]</scope>
    <source>
        <strain evidence="6">DSM 16107</strain>
    </source>
</reference>
<sequence>MNLSWTNHPDTTHPYTSILVERQIDNGSWAQIASIGGGSASHADSTTTAGHVYRYRVRSSNASGTSAYATSGFTYTTPPACSACTNTRVSDTKNTVSWKLGTSVSGLYATIKVERSMDGGSWAEIASVSGSATSYADTGTSSNHAYAYRVRANNAAGYSGYAASSTTYNTPTEPSNVVAARKTETVVTVTMDNPALTATAAEVQRSSDAATWATIRTITSANVTSFDDTPGGGTFYYRVRNTRGSLASAWSAASNKVITIIAPAAPTLNEPASGVVVPKTQQSVHFAWTHNPIDGSPQSKAEIATSTDGGATWTTSVVSDSKTAADLANGWSINATVTWRVRTKGAHADFGAWSSTRAFRVCQMPSVSVSSPAVDGQALTDVPVRVAWTYNDPSGTQQQATVTVKSADGSVLFTRTIAGATASLDIGTKDMLPKNNSTFTITVAVVSTSSLASSATRTFTTNYLEPAVPEIIIEQDSINGRVSATCFSGDRDGDNLPDTASLGIFRRNADGRLVPIVDKVVSGTGAVDCYPPLDQPLSYIATAYTDNGLTSEKEVVVTVPSRGFVFVNFDAASGYADVAKMAMDVEWNTDRQPDSEIIDTEGSEDPLVFYGSALQTSTEISGSVWWRTDTAPEGWSDAPSMAAAFERLAKDRGIKIVRYPHGDVEPAHLTCKLSTSSANPLVNGVELSGRKVRAHGLVL</sequence>
<dbReference type="EMBL" id="QICC01000005">
    <property type="protein sequence ID" value="RNM42988.1"/>
    <property type="molecule type" value="Genomic_DNA"/>
</dbReference>
<dbReference type="Proteomes" id="UP000270112">
    <property type="component" value="Unassembled WGS sequence"/>
</dbReference>
<accession>A0A3N0J160</accession>
<dbReference type="PROSITE" id="PS50853">
    <property type="entry name" value="FN3"/>
    <property type="match status" value="2"/>
</dbReference>
<dbReference type="AlphaFoldDB" id="A0A3N0J160"/>
<dbReference type="InterPro" id="IPR013783">
    <property type="entry name" value="Ig-like_fold"/>
</dbReference>
<dbReference type="GO" id="GO:0005975">
    <property type="term" value="P:carbohydrate metabolic process"/>
    <property type="evidence" value="ECO:0007669"/>
    <property type="project" value="UniProtKB-ARBA"/>
</dbReference>
<dbReference type="Proteomes" id="UP000253817">
    <property type="component" value="Unassembled WGS sequence"/>
</dbReference>
<name>A0A3N0J160_9ACTN</name>
<evidence type="ECO:0000313" key="6">
    <source>
        <dbReference type="Proteomes" id="UP000270112"/>
    </source>
</evidence>
<dbReference type="Gene3D" id="2.60.40.10">
    <property type="entry name" value="Immunoglobulins"/>
    <property type="match status" value="3"/>
</dbReference>
<reference evidence="4" key="3">
    <citation type="journal article" date="2019" name="Microbiol. Resour. Announc.">
        <title>Draft Genome Sequences of Type Strains of Gordonibacter faecihominis, Paraeggerthella hongkongensis, Parvibacter caecicola,Slackia equolifaciens, Slackia faecicanis, and Slackia isoflavoniconvertens.</title>
        <authorList>
            <person name="Danylec N."/>
            <person name="Stoll D.A."/>
            <person name="Dotsch A."/>
            <person name="Huch M."/>
        </authorList>
    </citation>
    <scope>NUCLEOTIDE SEQUENCE</scope>
    <source>
        <strain evidence="4">DSM 16107</strain>
    </source>
</reference>
<keyword evidence="5" id="KW-1185">Reference proteome</keyword>
<proteinExistence type="predicted"/>
<protein>
    <recommendedName>
        <fullName evidence="2">Fibronectin type-III domain-containing protein</fullName>
    </recommendedName>
</protein>
<evidence type="ECO:0000313" key="5">
    <source>
        <dbReference type="Proteomes" id="UP000253817"/>
    </source>
</evidence>
<evidence type="ECO:0000313" key="3">
    <source>
        <dbReference type="EMBL" id="RDB68736.1"/>
    </source>
</evidence>
<organism evidence="4 6">
    <name type="scientific">Eggerthella sinensis</name>
    <dbReference type="NCBI Taxonomy" id="242230"/>
    <lineage>
        <taxon>Bacteria</taxon>
        <taxon>Bacillati</taxon>
        <taxon>Actinomycetota</taxon>
        <taxon>Coriobacteriia</taxon>
        <taxon>Eggerthellales</taxon>
        <taxon>Eggerthellaceae</taxon>
        <taxon>Eggerthella</taxon>
    </lineage>
</organism>
<evidence type="ECO:0000256" key="1">
    <source>
        <dbReference type="ARBA" id="ARBA00023295"/>
    </source>
</evidence>
<dbReference type="CDD" id="cd00063">
    <property type="entry name" value="FN3"/>
    <property type="match status" value="2"/>
</dbReference>